<dbReference type="Pfam" id="PF00156">
    <property type="entry name" value="Pribosyltran"/>
    <property type="match status" value="1"/>
</dbReference>
<evidence type="ECO:0000256" key="4">
    <source>
        <dbReference type="ARBA" id="ARBA00022723"/>
    </source>
</evidence>
<proteinExistence type="inferred from homology"/>
<keyword evidence="1" id="KW-1003">Cell membrane</keyword>
<name>A0A4Y6PMN0_PERCE</name>
<dbReference type="GO" id="GO:0032264">
    <property type="term" value="P:IMP salvage"/>
    <property type="evidence" value="ECO:0007669"/>
    <property type="project" value="TreeGrafter"/>
</dbReference>
<evidence type="ECO:0000256" key="3">
    <source>
        <dbReference type="ARBA" id="ARBA00022679"/>
    </source>
</evidence>
<dbReference type="GO" id="GO:0004422">
    <property type="term" value="F:hypoxanthine phosphoribosyltransferase activity"/>
    <property type="evidence" value="ECO:0007669"/>
    <property type="project" value="TreeGrafter"/>
</dbReference>
<dbReference type="InterPro" id="IPR000836">
    <property type="entry name" value="PRTase_dom"/>
</dbReference>
<dbReference type="GO" id="GO:0032263">
    <property type="term" value="P:GMP salvage"/>
    <property type="evidence" value="ECO:0007669"/>
    <property type="project" value="UniProtKB-UniPathway"/>
</dbReference>
<keyword evidence="9" id="KW-1185">Reference proteome</keyword>
<reference evidence="8 9" key="1">
    <citation type="submission" date="2019-06" db="EMBL/GenBank/DDBJ databases">
        <title>Persicimonas caeni gen. nov., sp. nov., a predatory bacterium isolated from solar saltern.</title>
        <authorList>
            <person name="Wang S."/>
        </authorList>
    </citation>
    <scope>NUCLEOTIDE SEQUENCE [LARGE SCALE GENOMIC DNA]</scope>
    <source>
        <strain evidence="8 9">YN101</strain>
    </source>
</reference>
<dbReference type="HAMAP" id="MF_01903">
    <property type="entry name" value="XGPRT"/>
    <property type="match status" value="1"/>
</dbReference>
<dbReference type="GO" id="GO:0000310">
    <property type="term" value="F:xanthine phosphoribosyltransferase activity"/>
    <property type="evidence" value="ECO:0007669"/>
    <property type="project" value="UniProtKB-EC"/>
</dbReference>
<dbReference type="Proteomes" id="UP000315995">
    <property type="component" value="Chromosome"/>
</dbReference>
<dbReference type="UniPathway" id="UPA00602">
    <property type="reaction ID" value="UER00658"/>
</dbReference>
<protein>
    <submittedName>
        <fullName evidence="8">Xanthine phosphoribosyltransferase</fullName>
        <ecNumber evidence="8">2.4.2.22</ecNumber>
    </submittedName>
</protein>
<dbReference type="UniPathway" id="UPA00909">
    <property type="reaction ID" value="UER00887"/>
</dbReference>
<dbReference type="RefSeq" id="WP_141195976.1">
    <property type="nucleotide sequence ID" value="NZ_CP041186.1"/>
</dbReference>
<dbReference type="Gene3D" id="3.40.50.2020">
    <property type="match status" value="1"/>
</dbReference>
<dbReference type="EMBL" id="CP041186">
    <property type="protein sequence ID" value="QDG49479.1"/>
    <property type="molecule type" value="Genomic_DNA"/>
</dbReference>
<accession>A0A4Y6PMN0</accession>
<feature type="domain" description="Phosphoribosyltransferase" evidence="7">
    <location>
        <begin position="13"/>
        <end position="152"/>
    </location>
</feature>
<dbReference type="OrthoDB" id="9789690at2"/>
<dbReference type="AlphaFoldDB" id="A0A4Y6PMN0"/>
<dbReference type="InterPro" id="IPR023747">
    <property type="entry name" value="Xanthine_Guanine_PRibTrfase"/>
</dbReference>
<gene>
    <name evidence="8" type="ORF">FIV42_01605</name>
</gene>
<organism evidence="8 9">
    <name type="scientific">Persicimonas caeni</name>
    <dbReference type="NCBI Taxonomy" id="2292766"/>
    <lineage>
        <taxon>Bacteria</taxon>
        <taxon>Deltaproteobacteria</taxon>
        <taxon>Bradymonadales</taxon>
        <taxon>Bradymonadaceae</taxon>
        <taxon>Persicimonas</taxon>
    </lineage>
</organism>
<evidence type="ECO:0000256" key="2">
    <source>
        <dbReference type="ARBA" id="ARBA00022676"/>
    </source>
</evidence>
<evidence type="ECO:0000256" key="6">
    <source>
        <dbReference type="ARBA" id="ARBA00023136"/>
    </source>
</evidence>
<keyword evidence="2 8" id="KW-0328">Glycosyltransferase</keyword>
<keyword evidence="6" id="KW-0472">Membrane</keyword>
<dbReference type="CDD" id="cd06223">
    <property type="entry name" value="PRTases_typeI"/>
    <property type="match status" value="1"/>
</dbReference>
<evidence type="ECO:0000256" key="5">
    <source>
        <dbReference type="ARBA" id="ARBA00022842"/>
    </source>
</evidence>
<evidence type="ECO:0000313" key="9">
    <source>
        <dbReference type="Proteomes" id="UP000315995"/>
    </source>
</evidence>
<dbReference type="PANTHER" id="PTHR39563">
    <property type="entry name" value="XANTHINE PHOSPHORIBOSYLTRANSFERASE"/>
    <property type="match status" value="1"/>
</dbReference>
<dbReference type="GO" id="GO:0032265">
    <property type="term" value="P:XMP salvage"/>
    <property type="evidence" value="ECO:0007669"/>
    <property type="project" value="UniProtKB-UniPathway"/>
</dbReference>
<accession>A0A5B8XYJ9</accession>
<keyword evidence="4" id="KW-0479">Metal-binding</keyword>
<evidence type="ECO:0000256" key="1">
    <source>
        <dbReference type="ARBA" id="ARBA00022475"/>
    </source>
</evidence>
<dbReference type="EC" id="2.4.2.22" evidence="8"/>
<keyword evidence="3 8" id="KW-0808">Transferase</keyword>
<dbReference type="GO" id="GO:0005829">
    <property type="term" value="C:cytosol"/>
    <property type="evidence" value="ECO:0007669"/>
    <property type="project" value="TreeGrafter"/>
</dbReference>
<dbReference type="SUPFAM" id="SSF53271">
    <property type="entry name" value="PRTase-like"/>
    <property type="match status" value="1"/>
</dbReference>
<dbReference type="NCBIfam" id="NF006613">
    <property type="entry name" value="PRK09177.1"/>
    <property type="match status" value="1"/>
</dbReference>
<dbReference type="PANTHER" id="PTHR39563:SF1">
    <property type="entry name" value="XANTHINE-GUANINE PHOSPHORIBOSYLTRANSFERASE"/>
    <property type="match status" value="1"/>
</dbReference>
<sequence>MSPQYHKDLYISWEEFHRDARRLCEELLDRDAYKGIVAVTRGGLIPASIVARELGIRLVDTICVVSYHGEQGQQQTEQAKVLKAPEGDGEGMLLIDDLVDTGKTARTVRECLPKATFATVYAKPKGRPLVDTCVREVSQDTWIRFPWDTELHFAVPLADKARKGSQDESD</sequence>
<evidence type="ECO:0000259" key="7">
    <source>
        <dbReference type="Pfam" id="PF00156"/>
    </source>
</evidence>
<evidence type="ECO:0000313" key="8">
    <source>
        <dbReference type="EMBL" id="QDG49479.1"/>
    </source>
</evidence>
<keyword evidence="5" id="KW-0460">Magnesium</keyword>
<dbReference type="InterPro" id="IPR029057">
    <property type="entry name" value="PRTase-like"/>
</dbReference>
<dbReference type="GO" id="GO:0046872">
    <property type="term" value="F:metal ion binding"/>
    <property type="evidence" value="ECO:0007669"/>
    <property type="project" value="UniProtKB-KW"/>
</dbReference>